<accession>A0A3S0H746</accession>
<dbReference type="CDD" id="cd07341">
    <property type="entry name" value="M56_BlaR1_MecR1_like"/>
    <property type="match status" value="1"/>
</dbReference>
<keyword evidence="6" id="KW-1185">Reference proteome</keyword>
<dbReference type="OrthoDB" id="15218at2"/>
<protein>
    <recommendedName>
        <fullName evidence="4">Peptidase M56 domain-containing protein</fullName>
    </recommendedName>
</protein>
<feature type="compositionally biased region" description="Polar residues" evidence="2">
    <location>
        <begin position="748"/>
        <end position="769"/>
    </location>
</feature>
<dbReference type="Proteomes" id="UP000282184">
    <property type="component" value="Unassembled WGS sequence"/>
</dbReference>
<feature type="compositionally biased region" description="Pro residues" evidence="2">
    <location>
        <begin position="790"/>
        <end position="803"/>
    </location>
</feature>
<evidence type="ECO:0000256" key="1">
    <source>
        <dbReference type="SAM" id="Coils"/>
    </source>
</evidence>
<sequence length="881" mass="96395">MNWLENLLTPALVRAVGYTILHSLWQGAVVALALAGLMLVLRRHSAQVRYRVTGGALALLLLLAGVTFLRYYWTALPAADVPAAAAAPALTAATSAPAAPAAVAAEGPLSTATILRYVEEHLPLLVMIWLLGLLTMTLRLLGGLAYVQRLRHYGTRPLGLLWQNRLNSLAERAGLDRPVGLLESSLVRVPVVVGHLRPLILLPLGAVAGLSAAQLEAILAHELAHVARRDYLINLLQSVAEVLFFYHPAVWFMTATLRTERENCCDDVAATLCGDPLVLARALAALAELGLERAAAPRLSMAATGPKGSLLGRVRRLVQGRTAPTFTEGFMAACVVMVGLLLLSFTAAAALANPRLAEAPRLLRNSVLRPIINAVTPAPARAICTDEQLTTSTTTSTTSSTTTTTTSDDDDPKRKNKRKAKGSSQVVVVDGAGRRGEPGTVIIEKDKKGRVTDMYVNGQRVEGAAADGRGGKGGESRTQVISVPGNGRAYVLPGNGQTFTYVGPGDFKFDSKFDQRFNSAEFRQQMKKLEVDLRQLEKLNHLQNLNFSYNGNGNWEMQRDALAAAEKSLSKARFDRDLTEAERERVEEALDRVRDQRSELRERLQDHSEAQRDREEALREREEALRERREALREEERARLEDDRARSNEERARLNAERARLNAERAARNAERARENAERARENAERARRVEEQFVQELLKDGLIKDTKNFSLSLSQTSMKVNGTEQPESVRRKYLERWNTASGRPLSGTGSVTMNRSENSSTTSITNADRPTPPAPPAPPAAPGTWRAVPPVPPVAPLPPRAPRAPRAPRTTSVNGVNLTEQLRQDGLIGAADRSYQFRLDGSEMVVNGKKQPAATADKYRKLMGGDKGQKVNLNVSVSED</sequence>
<gene>
    <name evidence="5" type="ORF">EJV47_11150</name>
</gene>
<feature type="transmembrane region" description="Helical" evidence="3">
    <location>
        <begin position="20"/>
        <end position="40"/>
    </location>
</feature>
<dbReference type="Gene3D" id="3.30.2010.10">
    <property type="entry name" value="Metalloproteases ('zincins'), catalytic domain"/>
    <property type="match status" value="1"/>
</dbReference>
<feature type="domain" description="Peptidase M56" evidence="4">
    <location>
        <begin position="28"/>
        <end position="267"/>
    </location>
</feature>
<reference evidence="5 6" key="1">
    <citation type="submission" date="2018-12" db="EMBL/GenBank/DDBJ databases">
        <title>Hymenobacter gummosus sp. nov., isolated from a spring.</title>
        <authorList>
            <person name="Nie L."/>
        </authorList>
    </citation>
    <scope>NUCLEOTIDE SEQUENCE [LARGE SCALE GENOMIC DNA]</scope>
    <source>
        <strain evidence="5 6">KCTC 52166</strain>
    </source>
</reference>
<dbReference type="AlphaFoldDB" id="A0A3S0H746"/>
<feature type="region of interest" description="Disordered" evidence="2">
    <location>
        <begin position="386"/>
        <end position="425"/>
    </location>
</feature>
<comment type="caution">
    <text evidence="5">The sequence shown here is derived from an EMBL/GenBank/DDBJ whole genome shotgun (WGS) entry which is preliminary data.</text>
</comment>
<feature type="transmembrane region" description="Helical" evidence="3">
    <location>
        <begin position="330"/>
        <end position="352"/>
    </location>
</feature>
<dbReference type="InterPro" id="IPR052173">
    <property type="entry name" value="Beta-lactam_resp_regulator"/>
</dbReference>
<evidence type="ECO:0000256" key="2">
    <source>
        <dbReference type="SAM" id="MobiDB-lite"/>
    </source>
</evidence>
<feature type="compositionally biased region" description="Pro residues" evidence="2">
    <location>
        <begin position="771"/>
        <end position="782"/>
    </location>
</feature>
<dbReference type="PANTHER" id="PTHR34978">
    <property type="entry name" value="POSSIBLE SENSOR-TRANSDUCER PROTEIN BLAR"/>
    <property type="match status" value="1"/>
</dbReference>
<evidence type="ECO:0000256" key="3">
    <source>
        <dbReference type="SAM" id="Phobius"/>
    </source>
</evidence>
<feature type="compositionally biased region" description="Low complexity" evidence="2">
    <location>
        <begin position="390"/>
        <end position="406"/>
    </location>
</feature>
<feature type="coiled-coil region" evidence="1">
    <location>
        <begin position="519"/>
        <end position="546"/>
    </location>
</feature>
<dbReference type="PANTHER" id="PTHR34978:SF3">
    <property type="entry name" value="SLR0241 PROTEIN"/>
    <property type="match status" value="1"/>
</dbReference>
<feature type="transmembrane region" description="Helical" evidence="3">
    <location>
        <begin position="52"/>
        <end position="73"/>
    </location>
</feature>
<name>A0A3S0H746_9BACT</name>
<dbReference type="EMBL" id="RXOF01000005">
    <property type="protein sequence ID" value="RTQ50183.1"/>
    <property type="molecule type" value="Genomic_DNA"/>
</dbReference>
<evidence type="ECO:0000313" key="6">
    <source>
        <dbReference type="Proteomes" id="UP000282184"/>
    </source>
</evidence>
<keyword evidence="1" id="KW-0175">Coiled coil</keyword>
<feature type="region of interest" description="Disordered" evidence="2">
    <location>
        <begin position="630"/>
        <end position="684"/>
    </location>
</feature>
<dbReference type="Pfam" id="PF05569">
    <property type="entry name" value="Peptidase_M56"/>
    <property type="match status" value="1"/>
</dbReference>
<feature type="transmembrane region" description="Helical" evidence="3">
    <location>
        <begin position="124"/>
        <end position="147"/>
    </location>
</feature>
<keyword evidence="3" id="KW-0472">Membrane</keyword>
<proteinExistence type="predicted"/>
<dbReference type="RefSeq" id="WP_126693233.1">
    <property type="nucleotide sequence ID" value="NZ_RXOF01000005.1"/>
</dbReference>
<keyword evidence="3" id="KW-1133">Transmembrane helix</keyword>
<evidence type="ECO:0000259" key="4">
    <source>
        <dbReference type="Pfam" id="PF05569"/>
    </source>
</evidence>
<keyword evidence="3" id="KW-0812">Transmembrane</keyword>
<evidence type="ECO:0000313" key="5">
    <source>
        <dbReference type="EMBL" id="RTQ50183.1"/>
    </source>
</evidence>
<feature type="region of interest" description="Disordered" evidence="2">
    <location>
        <begin position="736"/>
        <end position="812"/>
    </location>
</feature>
<dbReference type="InterPro" id="IPR008756">
    <property type="entry name" value="Peptidase_M56"/>
</dbReference>
<organism evidence="5 6">
    <name type="scientific">Hymenobacter gummosus</name>
    <dbReference type="NCBI Taxonomy" id="1776032"/>
    <lineage>
        <taxon>Bacteria</taxon>
        <taxon>Pseudomonadati</taxon>
        <taxon>Bacteroidota</taxon>
        <taxon>Cytophagia</taxon>
        <taxon>Cytophagales</taxon>
        <taxon>Hymenobacteraceae</taxon>
        <taxon>Hymenobacter</taxon>
    </lineage>
</organism>